<dbReference type="SMART" id="SM00530">
    <property type="entry name" value="HTH_XRE"/>
    <property type="match status" value="1"/>
</dbReference>
<dbReference type="Proteomes" id="UP001595765">
    <property type="component" value="Unassembled WGS sequence"/>
</dbReference>
<dbReference type="EMBL" id="JBHSBB010000047">
    <property type="protein sequence ID" value="MFC4036249.1"/>
    <property type="molecule type" value="Genomic_DNA"/>
</dbReference>
<dbReference type="PANTHER" id="PTHR35010">
    <property type="entry name" value="BLL4672 PROTEIN-RELATED"/>
    <property type="match status" value="1"/>
</dbReference>
<dbReference type="InterPro" id="IPR041413">
    <property type="entry name" value="MLTR_LBD"/>
</dbReference>
<dbReference type="Gene3D" id="3.30.450.180">
    <property type="match status" value="1"/>
</dbReference>
<evidence type="ECO:0000259" key="1">
    <source>
        <dbReference type="PROSITE" id="PS50943"/>
    </source>
</evidence>
<evidence type="ECO:0000313" key="2">
    <source>
        <dbReference type="EMBL" id="MFC4036249.1"/>
    </source>
</evidence>
<dbReference type="PROSITE" id="PS50943">
    <property type="entry name" value="HTH_CROC1"/>
    <property type="match status" value="1"/>
</dbReference>
<reference evidence="3" key="1">
    <citation type="journal article" date="2019" name="Int. J. Syst. Evol. Microbiol.">
        <title>The Global Catalogue of Microorganisms (GCM) 10K type strain sequencing project: providing services to taxonomists for standard genome sequencing and annotation.</title>
        <authorList>
            <consortium name="The Broad Institute Genomics Platform"/>
            <consortium name="The Broad Institute Genome Sequencing Center for Infectious Disease"/>
            <person name="Wu L."/>
            <person name="Ma J."/>
        </authorList>
    </citation>
    <scope>NUCLEOTIDE SEQUENCE [LARGE SCALE GENOMIC DNA]</scope>
    <source>
        <strain evidence="3">CGMCC 4.7237</strain>
    </source>
</reference>
<organism evidence="2 3">
    <name type="scientific">Streptomyces polygonati</name>
    <dbReference type="NCBI Taxonomy" id="1617087"/>
    <lineage>
        <taxon>Bacteria</taxon>
        <taxon>Bacillati</taxon>
        <taxon>Actinomycetota</taxon>
        <taxon>Actinomycetes</taxon>
        <taxon>Kitasatosporales</taxon>
        <taxon>Streptomycetaceae</taxon>
        <taxon>Streptomyces</taxon>
    </lineage>
</organism>
<name>A0ABV8HZ92_9ACTN</name>
<accession>A0ABV8HZ92</accession>
<feature type="domain" description="HTH cro/C1-type" evidence="1">
    <location>
        <begin position="33"/>
        <end position="84"/>
    </location>
</feature>
<dbReference type="InterPro" id="IPR001387">
    <property type="entry name" value="Cro/C1-type_HTH"/>
</dbReference>
<dbReference type="Gene3D" id="1.10.260.40">
    <property type="entry name" value="lambda repressor-like DNA-binding domains"/>
    <property type="match status" value="1"/>
</dbReference>
<dbReference type="SUPFAM" id="SSF47413">
    <property type="entry name" value="lambda repressor-like DNA-binding domains"/>
    <property type="match status" value="1"/>
</dbReference>
<dbReference type="Pfam" id="PF13560">
    <property type="entry name" value="HTH_31"/>
    <property type="match status" value="1"/>
</dbReference>
<dbReference type="Pfam" id="PF17765">
    <property type="entry name" value="MLTR_LBD"/>
    <property type="match status" value="1"/>
</dbReference>
<protein>
    <submittedName>
        <fullName evidence="2">Helix-turn-helix transcriptional regulator</fullName>
    </submittedName>
</protein>
<dbReference type="PANTHER" id="PTHR35010:SF2">
    <property type="entry name" value="BLL4672 PROTEIN"/>
    <property type="match status" value="1"/>
</dbReference>
<dbReference type="RefSeq" id="WP_386437610.1">
    <property type="nucleotide sequence ID" value="NZ_JBHSBB010000047.1"/>
</dbReference>
<proteinExistence type="predicted"/>
<dbReference type="InterPro" id="IPR010982">
    <property type="entry name" value="Lambda_DNA-bd_dom_sf"/>
</dbReference>
<comment type="caution">
    <text evidence="2">The sequence shown here is derived from an EMBL/GenBank/DDBJ whole genome shotgun (WGS) entry which is preliminary data.</text>
</comment>
<gene>
    <name evidence="2" type="ORF">ACFO3J_33110</name>
</gene>
<keyword evidence="3" id="KW-1185">Reference proteome</keyword>
<dbReference type="CDD" id="cd00093">
    <property type="entry name" value="HTH_XRE"/>
    <property type="match status" value="1"/>
</dbReference>
<sequence>MTGRGNELGGFLRASRARIEPGDAGLAGGVSGRRVRGLRREEVAVLAGVSADYYARLEQGRERNPSAQVIDAIGRALRLPADAREHLYRLAGLNPRSGPDSRRDLVHPSLLRLLETFPGAAAYALGPAFDVLAANPIANALLSPFGDERNMPRVLFTHPEAKTVFTDWELLRRSTVYALRLNAGRFPDNTGITGLVAELSEVSPEFRALWDQNNVGSLTRAFKVFVHPEVGRIELTYQTFEVVDAPGQLLLVGTPEPGSRSEQALTYLASMAEPG</sequence>
<evidence type="ECO:0000313" key="3">
    <source>
        <dbReference type="Proteomes" id="UP001595765"/>
    </source>
</evidence>